<feature type="region of interest" description="Disordered" evidence="1">
    <location>
        <begin position="909"/>
        <end position="935"/>
    </location>
</feature>
<feature type="region of interest" description="Disordered" evidence="1">
    <location>
        <begin position="16"/>
        <end position="40"/>
    </location>
</feature>
<protein>
    <submittedName>
        <fullName evidence="2">Uncharacterized protein</fullName>
    </submittedName>
</protein>
<evidence type="ECO:0000256" key="1">
    <source>
        <dbReference type="SAM" id="MobiDB-lite"/>
    </source>
</evidence>
<comment type="caution">
    <text evidence="2">The sequence shown here is derived from an EMBL/GenBank/DDBJ whole genome shotgun (WGS) entry which is preliminary data.</text>
</comment>
<feature type="region of interest" description="Disordered" evidence="1">
    <location>
        <begin position="1189"/>
        <end position="1262"/>
    </location>
</feature>
<name>A0A813BC95_9DINO</name>
<feature type="compositionally biased region" description="Basic residues" evidence="1">
    <location>
        <begin position="1227"/>
        <end position="1236"/>
    </location>
</feature>
<gene>
    <name evidence="2" type="ORF">SNEC2469_LOCUS29929</name>
</gene>
<dbReference type="OrthoDB" id="418752at2759"/>
<feature type="region of interest" description="Disordered" evidence="1">
    <location>
        <begin position="817"/>
        <end position="839"/>
    </location>
</feature>
<organism evidence="2 3">
    <name type="scientific">Symbiodinium necroappetens</name>
    <dbReference type="NCBI Taxonomy" id="1628268"/>
    <lineage>
        <taxon>Eukaryota</taxon>
        <taxon>Sar</taxon>
        <taxon>Alveolata</taxon>
        <taxon>Dinophyceae</taxon>
        <taxon>Suessiales</taxon>
        <taxon>Symbiodiniaceae</taxon>
        <taxon>Symbiodinium</taxon>
    </lineage>
</organism>
<proteinExistence type="predicted"/>
<keyword evidence="3" id="KW-1185">Reference proteome</keyword>
<accession>A0A813BC95</accession>
<evidence type="ECO:0000313" key="3">
    <source>
        <dbReference type="Proteomes" id="UP000601435"/>
    </source>
</evidence>
<reference evidence="2" key="1">
    <citation type="submission" date="2021-02" db="EMBL/GenBank/DDBJ databases">
        <authorList>
            <person name="Dougan E. K."/>
            <person name="Rhodes N."/>
            <person name="Thang M."/>
            <person name="Chan C."/>
        </authorList>
    </citation>
    <scope>NUCLEOTIDE SEQUENCE</scope>
</reference>
<dbReference type="Proteomes" id="UP000601435">
    <property type="component" value="Unassembled WGS sequence"/>
</dbReference>
<evidence type="ECO:0000313" key="2">
    <source>
        <dbReference type="EMBL" id="CAE7895079.1"/>
    </source>
</evidence>
<sequence length="1446" mass="161224">MADAWGSGLRKGFLTKTAKSKTAESKASKEATRERADSSSFKITSSNTGVTVLSFDEDFTLRSANTFDEDFTLPSASTDAENGAKTTTEDFENDFQRVDISSSSGLAVQRFEQDTDLIIRGGEIFMRPSVISDRDVDLLDVGDDMDDTAVTKARNPHLAKELLKIERTVNTVQLRLLTEFLQWAKATKPDIATVSLMWDETSQTLALPAVHGSGAHQQRSSWQVLVARLHFCIGFVGGPGKSNLKLYRECVLAPVPLPTNSSSAISSGLRNHPMNKEILRIVQELLDCSRLRFVLHEADAHLANEKLHFHHYNLEKQRAAGQSPIFTEWVKCGNHQVHLVMCDAVEQCPKAADSGGRLLQNLFCASLWLRMGGHFLRLLASLAHLVQDEKFLRWVPNPTPQDRSWGRSFRQELCSYLQDNLRHHERQMAADPAQGVRSSKGLQRLAADIEHCFGGVLNGADASFTRGLFVHICNNGCCSSRREAEQKVTWAIMKVLFRLIPTVPLMSDWSKLGPCLDFFLASDYNGLLERLLDAAQWAQQANQCEPPPDRDPDVDDKVNWQALAGRRFNRFRQMMSSPQERFERVLLAITTEPLRQIHDTYLKFAHTACDSQTWPKLLSEVWPRTSKNHAVMQYYATCLQGKTSRLALLVNLSGDHDMLAWMRERQHEALSARAKILMISTELQQRFASNLDRQPWQLFGLADCRELKEMLSEPEFVGDLLSWRWMFLLSSLIMKLSIASVEQRHARHKLSANPSTPFHTFAATSILQEARHQASAVERLEEERKRRAVGLDVPAQPLLDQVAHGVQDRQDVHLADGRGARKRARSLPVGGGAEGKTSRPKAMGAFELFRHDWIQGQRASGKAFNPVSKESWNACKAAFNALPPARREEFENRRLASQLRADFERLQRNASQAPAGPDLEMVAQAPPEQEDPSREDRWRAMMQGLGPADGSPDASKPPFPDHVTCQSLRAPLVDQASGQGINVPSRLAEMESFPLEAGALRERWFCAKVHLEKEIQEFRRRATRFVSGCDMPDRVEYPACCGALCRTQNTRRSILFHSRLLDLLKTVVQTGCAKPKGWAKLVPAANICLAAECYVDGAPTMADRPARPSSVMFFAASASSALGVVLQCCYEQYEAPCRLRWLSEDALAARLCFVDAKPVAHVRVRLLKWTLDDAAPRLDRHRIVELGEVFDATSQREPQEPRQPAPARPDQDGSNDFDLLDDLTHDRKPKVSRRRLIAIEDQPKGVDSDKESETGEVKDADAESLLEELENMGDEEAWLEDGAAAEVGEADVPHEQPGADTGNDFRAEDASVVGVADGPVPPEPFAGGADSCDIEDVGGWHFRRKSDNTDVGRLHQIGVDTLKATCKLHRSCVCVISSPPLGSERLRTVSARLQRAPTLHDTEADLVKWLDAGLTATATQYQEASLDLRSGSWAVRVRRPKAGARA</sequence>
<dbReference type="EMBL" id="CAJNJA010068530">
    <property type="protein sequence ID" value="CAE7895079.1"/>
    <property type="molecule type" value="Genomic_DNA"/>
</dbReference>
<feature type="compositionally biased region" description="Basic and acidic residues" evidence="1">
    <location>
        <begin position="1237"/>
        <end position="1261"/>
    </location>
</feature>
<feature type="compositionally biased region" description="Basic and acidic residues" evidence="1">
    <location>
        <begin position="21"/>
        <end position="37"/>
    </location>
</feature>